<evidence type="ECO:0000313" key="1">
    <source>
        <dbReference type="EMBL" id="KRL97367.1"/>
    </source>
</evidence>
<keyword evidence="2" id="KW-1185">Reference proteome</keyword>
<evidence type="ECO:0008006" key="3">
    <source>
        <dbReference type="Google" id="ProtNLM"/>
    </source>
</evidence>
<dbReference type="GeneID" id="98308649"/>
<name>A0A0R1UW63_9LACO</name>
<dbReference type="Proteomes" id="UP000051166">
    <property type="component" value="Unassembled WGS sequence"/>
</dbReference>
<accession>A0A0R1UW63</accession>
<dbReference type="AlphaFoldDB" id="A0A0R1UW63"/>
<proteinExistence type="predicted"/>
<dbReference type="Pfam" id="PF11184">
    <property type="entry name" value="DUF2969"/>
    <property type="match status" value="1"/>
</dbReference>
<dbReference type="EMBL" id="AZFQ01000052">
    <property type="protein sequence ID" value="KRL97367.1"/>
    <property type="molecule type" value="Genomic_DNA"/>
</dbReference>
<dbReference type="PATRIC" id="fig|1423801.4.peg.1375"/>
<organism evidence="1 2">
    <name type="scientific">Liquorilactobacillus satsumensis DSM 16230 = JCM 12392</name>
    <dbReference type="NCBI Taxonomy" id="1423801"/>
    <lineage>
        <taxon>Bacteria</taxon>
        <taxon>Bacillati</taxon>
        <taxon>Bacillota</taxon>
        <taxon>Bacilli</taxon>
        <taxon>Lactobacillales</taxon>
        <taxon>Lactobacillaceae</taxon>
        <taxon>Liquorilactobacillus</taxon>
    </lineage>
</organism>
<sequence>MSKREKNIEIVEEEQEVNGTPETNLKIGTVSVGSVKQDGQKFIAVFPNGETFRTGSHKEAVNLLIREYHLHRN</sequence>
<comment type="caution">
    <text evidence="1">The sequence shown here is derived from an EMBL/GenBank/DDBJ whole genome shotgun (WGS) entry which is preliminary data.</text>
</comment>
<dbReference type="STRING" id="1423801.FD50_GL001344"/>
<dbReference type="InterPro" id="IPR021351">
    <property type="entry name" value="DUF2969"/>
</dbReference>
<evidence type="ECO:0000313" key="2">
    <source>
        <dbReference type="Proteomes" id="UP000051166"/>
    </source>
</evidence>
<reference evidence="1 2" key="1">
    <citation type="journal article" date="2015" name="Genome Announc.">
        <title>Expanding the biotechnology potential of lactobacilli through comparative genomics of 213 strains and associated genera.</title>
        <authorList>
            <person name="Sun Z."/>
            <person name="Harris H.M."/>
            <person name="McCann A."/>
            <person name="Guo C."/>
            <person name="Argimon S."/>
            <person name="Zhang W."/>
            <person name="Yang X."/>
            <person name="Jeffery I.B."/>
            <person name="Cooney J.C."/>
            <person name="Kagawa T.F."/>
            <person name="Liu W."/>
            <person name="Song Y."/>
            <person name="Salvetti E."/>
            <person name="Wrobel A."/>
            <person name="Rasinkangas P."/>
            <person name="Parkhill J."/>
            <person name="Rea M.C."/>
            <person name="O'Sullivan O."/>
            <person name="Ritari J."/>
            <person name="Douillard F.P."/>
            <person name="Paul Ross R."/>
            <person name="Yang R."/>
            <person name="Briner A.E."/>
            <person name="Felis G.E."/>
            <person name="de Vos W.M."/>
            <person name="Barrangou R."/>
            <person name="Klaenhammer T.R."/>
            <person name="Caufield P.W."/>
            <person name="Cui Y."/>
            <person name="Zhang H."/>
            <person name="O'Toole P.W."/>
        </authorList>
    </citation>
    <scope>NUCLEOTIDE SEQUENCE [LARGE SCALE GENOMIC DNA]</scope>
    <source>
        <strain evidence="1 2">DSM 16230</strain>
    </source>
</reference>
<gene>
    <name evidence="1" type="ORF">FD50_GL001344</name>
</gene>
<dbReference type="RefSeq" id="WP_054757533.1">
    <property type="nucleotide sequence ID" value="NZ_AZFQ01000052.1"/>
</dbReference>
<dbReference type="OrthoDB" id="2299296at2"/>
<protein>
    <recommendedName>
        <fullName evidence="3">DUF2969 domain-containing protein</fullName>
    </recommendedName>
</protein>